<accession>A0ABR3RLC6</accession>
<evidence type="ECO:0000313" key="2">
    <source>
        <dbReference type="EMBL" id="KAL1605245.1"/>
    </source>
</evidence>
<evidence type="ECO:0000256" key="1">
    <source>
        <dbReference type="SAM" id="SignalP"/>
    </source>
</evidence>
<comment type="caution">
    <text evidence="2">The sequence shown here is derived from an EMBL/GenBank/DDBJ whole genome shotgun (WGS) entry which is preliminary data.</text>
</comment>
<sequence length="224" mass="25236">MLPITYISAVLVALVHLVSANFDLNIVRGEIDTVFPWPDTFGAWVLTDGDDVKCSDVSGDPIATWAEKPDLSHGRLGIRCSPGDHCGVLHPDYVRTFRYGGNLLVLKYDTGSMAEPIYKDRGYKGPDDFTWLWSMYGTDGNTYGACHVDTRLNWECGFNNNHLRFKGRRKFRCLTSVTAKDINDAWKKNPPSKDFEGYRNPDYPYLQVISHNGTDIPQEPPTIA</sequence>
<name>A0ABR3RLC6_9PLEO</name>
<gene>
    <name evidence="2" type="ORF">SLS60_004789</name>
</gene>
<protein>
    <recommendedName>
        <fullName evidence="4">Secreted protein</fullName>
    </recommendedName>
</protein>
<feature type="chain" id="PRO_5045988254" description="Secreted protein" evidence="1">
    <location>
        <begin position="21"/>
        <end position="224"/>
    </location>
</feature>
<reference evidence="2 3" key="1">
    <citation type="submission" date="2024-02" db="EMBL/GenBank/DDBJ databases">
        <title>De novo assembly and annotation of 12 fungi associated with fruit tree decline syndrome in Ontario, Canada.</title>
        <authorList>
            <person name="Sulman M."/>
            <person name="Ellouze W."/>
            <person name="Ilyukhin E."/>
        </authorList>
    </citation>
    <scope>NUCLEOTIDE SEQUENCE [LARGE SCALE GENOMIC DNA]</scope>
    <source>
        <strain evidence="2 3">M42-189</strain>
    </source>
</reference>
<dbReference type="EMBL" id="JAKJXO020000005">
    <property type="protein sequence ID" value="KAL1605245.1"/>
    <property type="molecule type" value="Genomic_DNA"/>
</dbReference>
<organism evidence="2 3">
    <name type="scientific">Paraconiothyrium brasiliense</name>
    <dbReference type="NCBI Taxonomy" id="300254"/>
    <lineage>
        <taxon>Eukaryota</taxon>
        <taxon>Fungi</taxon>
        <taxon>Dikarya</taxon>
        <taxon>Ascomycota</taxon>
        <taxon>Pezizomycotina</taxon>
        <taxon>Dothideomycetes</taxon>
        <taxon>Pleosporomycetidae</taxon>
        <taxon>Pleosporales</taxon>
        <taxon>Massarineae</taxon>
        <taxon>Didymosphaeriaceae</taxon>
        <taxon>Paraconiothyrium</taxon>
    </lineage>
</organism>
<dbReference type="Proteomes" id="UP001521785">
    <property type="component" value="Unassembled WGS sequence"/>
</dbReference>
<evidence type="ECO:0008006" key="4">
    <source>
        <dbReference type="Google" id="ProtNLM"/>
    </source>
</evidence>
<proteinExistence type="predicted"/>
<evidence type="ECO:0000313" key="3">
    <source>
        <dbReference type="Proteomes" id="UP001521785"/>
    </source>
</evidence>
<keyword evidence="3" id="KW-1185">Reference proteome</keyword>
<keyword evidence="1" id="KW-0732">Signal</keyword>
<feature type="signal peptide" evidence="1">
    <location>
        <begin position="1"/>
        <end position="20"/>
    </location>
</feature>